<protein>
    <submittedName>
        <fullName evidence="1">Uncharacterized protein</fullName>
    </submittedName>
</protein>
<accession>A0A9K3KX54</accession>
<organism evidence="1 2">
    <name type="scientific">Nitzschia inconspicua</name>
    <dbReference type="NCBI Taxonomy" id="303405"/>
    <lineage>
        <taxon>Eukaryota</taxon>
        <taxon>Sar</taxon>
        <taxon>Stramenopiles</taxon>
        <taxon>Ochrophyta</taxon>
        <taxon>Bacillariophyta</taxon>
        <taxon>Bacillariophyceae</taxon>
        <taxon>Bacillariophycidae</taxon>
        <taxon>Bacillariales</taxon>
        <taxon>Bacillariaceae</taxon>
        <taxon>Nitzschia</taxon>
    </lineage>
</organism>
<name>A0A9K3KX54_9STRA</name>
<dbReference type="OrthoDB" id="441812at2759"/>
<gene>
    <name evidence="1" type="ORF">IV203_010818</name>
</gene>
<dbReference type="Proteomes" id="UP000693970">
    <property type="component" value="Unassembled WGS sequence"/>
</dbReference>
<dbReference type="EMBL" id="JAGRRH010000018">
    <property type="protein sequence ID" value="KAG7351458.1"/>
    <property type="molecule type" value="Genomic_DNA"/>
</dbReference>
<dbReference type="AlphaFoldDB" id="A0A9K3KX54"/>
<proteinExistence type="predicted"/>
<sequence>MQPRVLLNSHFSSKPSTSKSILCSAQHVFQILSASANGLNGIVGVRNALNGNAGLQNAPSSLQNTKGALDILPHTL</sequence>
<reference evidence="1" key="1">
    <citation type="journal article" date="2021" name="Sci. Rep.">
        <title>Diploid genomic architecture of Nitzschia inconspicua, an elite biomass production diatom.</title>
        <authorList>
            <person name="Oliver A."/>
            <person name="Podell S."/>
            <person name="Pinowska A."/>
            <person name="Traller J.C."/>
            <person name="Smith S.R."/>
            <person name="McClure R."/>
            <person name="Beliaev A."/>
            <person name="Bohutskyi P."/>
            <person name="Hill E.A."/>
            <person name="Rabines A."/>
            <person name="Zheng H."/>
            <person name="Allen L.Z."/>
            <person name="Kuo A."/>
            <person name="Grigoriev I.V."/>
            <person name="Allen A.E."/>
            <person name="Hazlebeck D."/>
            <person name="Allen E.E."/>
        </authorList>
    </citation>
    <scope>NUCLEOTIDE SEQUENCE</scope>
    <source>
        <strain evidence="1">Hildebrandi</strain>
    </source>
</reference>
<reference evidence="1" key="2">
    <citation type="submission" date="2021-04" db="EMBL/GenBank/DDBJ databases">
        <authorList>
            <person name="Podell S."/>
        </authorList>
    </citation>
    <scope>NUCLEOTIDE SEQUENCE</scope>
    <source>
        <strain evidence="1">Hildebrandi</strain>
    </source>
</reference>
<evidence type="ECO:0000313" key="1">
    <source>
        <dbReference type="EMBL" id="KAG7351458.1"/>
    </source>
</evidence>
<comment type="caution">
    <text evidence="1">The sequence shown here is derived from an EMBL/GenBank/DDBJ whole genome shotgun (WGS) entry which is preliminary data.</text>
</comment>
<evidence type="ECO:0000313" key="2">
    <source>
        <dbReference type="Proteomes" id="UP000693970"/>
    </source>
</evidence>
<keyword evidence="2" id="KW-1185">Reference proteome</keyword>